<feature type="domain" description="PpiC" evidence="1">
    <location>
        <begin position="123"/>
        <end position="239"/>
    </location>
</feature>
<comment type="caution">
    <text evidence="2">The sequence shown here is derived from an EMBL/GenBank/DDBJ whole genome shotgun (WGS) entry which is preliminary data.</text>
</comment>
<proteinExistence type="predicted"/>
<organism evidence="2 3">
    <name type="scientific">Ruegeria sediminis</name>
    <dbReference type="NCBI Taxonomy" id="2583820"/>
    <lineage>
        <taxon>Bacteria</taxon>
        <taxon>Pseudomonadati</taxon>
        <taxon>Pseudomonadota</taxon>
        <taxon>Alphaproteobacteria</taxon>
        <taxon>Rhodobacterales</taxon>
        <taxon>Roseobacteraceae</taxon>
        <taxon>Ruegeria</taxon>
    </lineage>
</organism>
<name>A0ABY2X2F6_9RHOB</name>
<protein>
    <submittedName>
        <fullName evidence="2">Peptidyl-prolyl cis-trans isomerase</fullName>
    </submittedName>
</protein>
<keyword evidence="3" id="KW-1185">Reference proteome</keyword>
<dbReference type="Proteomes" id="UP001193035">
    <property type="component" value="Unassembled WGS sequence"/>
</dbReference>
<dbReference type="InterPro" id="IPR000297">
    <property type="entry name" value="PPIase_PpiC"/>
</dbReference>
<dbReference type="Pfam" id="PF13145">
    <property type="entry name" value="Rotamase_2"/>
    <property type="match status" value="1"/>
</dbReference>
<dbReference type="GO" id="GO:0016853">
    <property type="term" value="F:isomerase activity"/>
    <property type="evidence" value="ECO:0007669"/>
    <property type="project" value="UniProtKB-KW"/>
</dbReference>
<reference evidence="2 3" key="1">
    <citation type="submission" date="2019-05" db="EMBL/GenBank/DDBJ databases">
        <title>Ruegeria sp. nov., isolated from tidal flat.</title>
        <authorList>
            <person name="Kim W."/>
        </authorList>
    </citation>
    <scope>NUCLEOTIDE SEQUENCE [LARGE SCALE GENOMIC DNA]</scope>
    <source>
        <strain evidence="2 3">CAU 1488</strain>
    </source>
</reference>
<evidence type="ECO:0000313" key="3">
    <source>
        <dbReference type="Proteomes" id="UP001193035"/>
    </source>
</evidence>
<sequence>MTPAGVRKANVAGMLRHLSREPLVGFTMMALAIFGFDAMIGEPEQETIVLSPDSVELLIDNRAAMLGRDLTQEERQQIFQNLADQEVLVREAVKLGLYMHDPITRKRMIDQMHFLMAKRAPDPTREDLERLRAERPDRYLYPRTISFEHVFFMADPEPARQLLLDLTDGAAVPDGAGDRFWLGQQLEEYTISQLLTLLGHDFVQSLNRLEPGTWAGPVRSARGWHVLRIIAFHDPKPLPDRELQRRLREDWEAAYRRQTYDAQLADMRQHYRVDLADTPPDDVRNVSELVLGTVRPGRQP</sequence>
<evidence type="ECO:0000259" key="1">
    <source>
        <dbReference type="Pfam" id="PF13145"/>
    </source>
</evidence>
<gene>
    <name evidence="2" type="ORF">FGK63_08165</name>
</gene>
<keyword evidence="2" id="KW-0413">Isomerase</keyword>
<dbReference type="EMBL" id="VCPD01000002">
    <property type="protein sequence ID" value="TMV09078.1"/>
    <property type="molecule type" value="Genomic_DNA"/>
</dbReference>
<evidence type="ECO:0000313" key="2">
    <source>
        <dbReference type="EMBL" id="TMV09078.1"/>
    </source>
</evidence>
<accession>A0ABY2X2F6</accession>